<protein>
    <submittedName>
        <fullName evidence="9">DNA-binding protein</fullName>
    </submittedName>
</protein>
<dbReference type="PROSITE" id="PS50815">
    <property type="entry name" value="HORMA"/>
    <property type="match status" value="1"/>
</dbReference>
<dbReference type="PANTHER" id="PTHR11842">
    <property type="entry name" value="MITOTIC SPINDLE ASSEMBLY CHECKPOINT PROTEIN MAD2"/>
    <property type="match status" value="1"/>
</dbReference>
<organism evidence="9 10">
    <name type="scientific">Ascoidea rubescens DSM 1968</name>
    <dbReference type="NCBI Taxonomy" id="1344418"/>
    <lineage>
        <taxon>Eukaryota</taxon>
        <taxon>Fungi</taxon>
        <taxon>Dikarya</taxon>
        <taxon>Ascomycota</taxon>
        <taxon>Saccharomycotina</taxon>
        <taxon>Saccharomycetes</taxon>
        <taxon>Ascoideaceae</taxon>
        <taxon>Ascoidea</taxon>
    </lineage>
</organism>
<dbReference type="STRING" id="1344418.A0A1D2VL85"/>
<evidence type="ECO:0000256" key="2">
    <source>
        <dbReference type="ARBA" id="ARBA00010348"/>
    </source>
</evidence>
<proteinExistence type="inferred from homology"/>
<dbReference type="GeneID" id="30964679"/>
<dbReference type="GO" id="GO:0007094">
    <property type="term" value="P:mitotic spindle assembly checkpoint signaling"/>
    <property type="evidence" value="ECO:0007669"/>
    <property type="project" value="TreeGrafter"/>
</dbReference>
<evidence type="ECO:0000256" key="3">
    <source>
        <dbReference type="ARBA" id="ARBA00022618"/>
    </source>
</evidence>
<dbReference type="RefSeq" id="XP_020048666.1">
    <property type="nucleotide sequence ID" value="XM_020191043.1"/>
</dbReference>
<dbReference type="OrthoDB" id="1806at2759"/>
<feature type="domain" description="HORMA" evidence="8">
    <location>
        <begin position="34"/>
        <end position="231"/>
    </location>
</feature>
<comment type="similarity">
    <text evidence="2">Belongs to the MAD2 family.</text>
</comment>
<dbReference type="GO" id="GO:0005737">
    <property type="term" value="C:cytoplasm"/>
    <property type="evidence" value="ECO:0007669"/>
    <property type="project" value="TreeGrafter"/>
</dbReference>
<evidence type="ECO:0000313" key="10">
    <source>
        <dbReference type="Proteomes" id="UP000095038"/>
    </source>
</evidence>
<dbReference type="Pfam" id="PF02301">
    <property type="entry name" value="HORMA"/>
    <property type="match status" value="1"/>
</dbReference>
<dbReference type="InterPro" id="IPR003511">
    <property type="entry name" value="HORMA_dom"/>
</dbReference>
<feature type="compositionally biased region" description="Low complexity" evidence="7">
    <location>
        <begin position="1"/>
        <end position="13"/>
    </location>
</feature>
<accession>A0A1D2VL85</accession>
<evidence type="ECO:0000256" key="1">
    <source>
        <dbReference type="ARBA" id="ARBA00004123"/>
    </source>
</evidence>
<dbReference type="GO" id="GO:0033597">
    <property type="term" value="C:mitotic checkpoint complex"/>
    <property type="evidence" value="ECO:0007669"/>
    <property type="project" value="UniProtKB-ARBA"/>
</dbReference>
<dbReference type="AlphaFoldDB" id="A0A1D2VL85"/>
<dbReference type="EMBL" id="KV454477">
    <property type="protein sequence ID" value="ODV62359.1"/>
    <property type="molecule type" value="Genomic_DNA"/>
</dbReference>
<evidence type="ECO:0000256" key="7">
    <source>
        <dbReference type="SAM" id="MobiDB-lite"/>
    </source>
</evidence>
<dbReference type="GO" id="GO:0051301">
    <property type="term" value="P:cell division"/>
    <property type="evidence" value="ECO:0007669"/>
    <property type="project" value="UniProtKB-KW"/>
</dbReference>
<gene>
    <name evidence="9" type="ORF">ASCRUDRAFT_44051</name>
</gene>
<name>A0A1D2VL85_9ASCO</name>
<reference evidence="10" key="1">
    <citation type="submission" date="2016-05" db="EMBL/GenBank/DDBJ databases">
        <title>Comparative genomics of biotechnologically important yeasts.</title>
        <authorList>
            <consortium name="DOE Joint Genome Institute"/>
            <person name="Riley R."/>
            <person name="Haridas S."/>
            <person name="Wolfe K.H."/>
            <person name="Lopes M.R."/>
            <person name="Hittinger C.T."/>
            <person name="Goker M."/>
            <person name="Salamov A."/>
            <person name="Wisecaver J."/>
            <person name="Long T.M."/>
            <person name="Aerts A.L."/>
            <person name="Barry K."/>
            <person name="Choi C."/>
            <person name="Clum A."/>
            <person name="Coughlan A.Y."/>
            <person name="Deshpande S."/>
            <person name="Douglass A.P."/>
            <person name="Hanson S.J."/>
            <person name="Klenk H.-P."/>
            <person name="Labutti K."/>
            <person name="Lapidus A."/>
            <person name="Lindquist E."/>
            <person name="Lipzen A."/>
            <person name="Meier-Kolthoff J.P."/>
            <person name="Ohm R.A."/>
            <person name="Otillar R.P."/>
            <person name="Pangilinan J."/>
            <person name="Peng Y."/>
            <person name="Rokas A."/>
            <person name="Rosa C.A."/>
            <person name="Scheuner C."/>
            <person name="Sibirny A.A."/>
            <person name="Slot J.C."/>
            <person name="Stielow J.B."/>
            <person name="Sun H."/>
            <person name="Kurtzman C.P."/>
            <person name="Blackwell M."/>
            <person name="Grigoriev I.V."/>
            <person name="Jeffries T.W."/>
        </authorList>
    </citation>
    <scope>NUCLEOTIDE SEQUENCE [LARGE SCALE GENOMIC DNA]</scope>
    <source>
        <strain evidence="10">DSM 1968</strain>
    </source>
</reference>
<dbReference type="Gene3D" id="3.30.900.10">
    <property type="entry name" value="HORMA domain"/>
    <property type="match status" value="1"/>
</dbReference>
<feature type="region of interest" description="Disordered" evidence="7">
    <location>
        <begin position="1"/>
        <end position="29"/>
    </location>
</feature>
<dbReference type="GO" id="GO:0003677">
    <property type="term" value="F:DNA binding"/>
    <property type="evidence" value="ECO:0007669"/>
    <property type="project" value="UniProtKB-KW"/>
</dbReference>
<dbReference type="InterPro" id="IPR045091">
    <property type="entry name" value="Mad2-like"/>
</dbReference>
<dbReference type="FunCoup" id="A0A1D2VL85">
    <property type="interactions" value="1097"/>
</dbReference>
<evidence type="ECO:0000259" key="8">
    <source>
        <dbReference type="PROSITE" id="PS50815"/>
    </source>
</evidence>
<evidence type="ECO:0000256" key="5">
    <source>
        <dbReference type="ARBA" id="ARBA00023242"/>
    </source>
</evidence>
<keyword evidence="4" id="KW-0498">Mitosis</keyword>
<dbReference type="InterPro" id="IPR036570">
    <property type="entry name" value="HORMA_dom_sf"/>
</dbReference>
<keyword evidence="10" id="KW-1185">Reference proteome</keyword>
<comment type="subcellular location">
    <subcellularLocation>
        <location evidence="1">Nucleus</location>
    </subcellularLocation>
</comment>
<dbReference type="FunFam" id="3.30.900.10:FF:000002">
    <property type="entry name" value="Mitotic spindle assembly checkpoint protein MAD2A"/>
    <property type="match status" value="1"/>
</dbReference>
<evidence type="ECO:0000256" key="4">
    <source>
        <dbReference type="ARBA" id="ARBA00022776"/>
    </source>
</evidence>
<evidence type="ECO:0000256" key="6">
    <source>
        <dbReference type="ARBA" id="ARBA00023306"/>
    </source>
</evidence>
<dbReference type="InParanoid" id="A0A1D2VL85"/>
<keyword evidence="5" id="KW-0539">Nucleus</keyword>
<evidence type="ECO:0000313" key="9">
    <source>
        <dbReference type="EMBL" id="ODV62359.1"/>
    </source>
</evidence>
<dbReference type="GO" id="GO:0000776">
    <property type="term" value="C:kinetochore"/>
    <property type="evidence" value="ECO:0007669"/>
    <property type="project" value="TreeGrafter"/>
</dbReference>
<keyword evidence="3" id="KW-0132">Cell division</keyword>
<dbReference type="GO" id="GO:0005654">
    <property type="term" value="C:nucleoplasm"/>
    <property type="evidence" value="ECO:0007669"/>
    <property type="project" value="TreeGrafter"/>
</dbReference>
<keyword evidence="6" id="KW-0131">Cell cycle</keyword>
<dbReference type="Proteomes" id="UP000095038">
    <property type="component" value="Unassembled WGS sequence"/>
</dbReference>
<sequence length="240" mass="27309">MKAIGIGNSNNNGGCAGDTNKGKSPPTRSKLALKGSSKIVSDFFDYSINSILYQRGIYPPDDFKMVKKYGLYMLISTDEEVKAYIRRILSQLNKWIYNGKINKLIVAIIDKTNDEPVERWEFDVEIFNNKNLDQEMDEPMPDKEHVNNTNKSKEEIQQEIQAIIRQITASITFLPVLEGPHTFNVLVYANSNTKNIPSEWIDSDDKEIKNGGETVGFRSFSTSNHKVDTFVTYKINNLID</sequence>
<dbReference type="SUPFAM" id="SSF56019">
    <property type="entry name" value="The spindle assembly checkpoint protein mad2"/>
    <property type="match status" value="1"/>
</dbReference>
<keyword evidence="9" id="KW-0238">DNA-binding</keyword>
<dbReference type="PANTHER" id="PTHR11842:SF11">
    <property type="entry name" value="MITOTIC SPINDLE ASSEMBLY CHECKPOINT PROTEIN MAD2A"/>
    <property type="match status" value="1"/>
</dbReference>